<gene>
    <name evidence="2" type="ORF">EYM_01355</name>
</gene>
<dbReference type="GO" id="GO:0003677">
    <property type="term" value="F:DNA binding"/>
    <property type="evidence" value="ECO:0007669"/>
    <property type="project" value="UniProtKB-KW"/>
</dbReference>
<protein>
    <submittedName>
        <fullName evidence="2">DNA-binding protein</fullName>
    </submittedName>
</protein>
<dbReference type="STRING" id="940295.EYM_01355"/>
<proteinExistence type="predicted"/>
<dbReference type="Pfam" id="PF01796">
    <property type="entry name" value="OB_ChsH2_C"/>
    <property type="match status" value="1"/>
</dbReference>
<evidence type="ECO:0000313" key="2">
    <source>
        <dbReference type="EMBL" id="ALU11467.1"/>
    </source>
</evidence>
<dbReference type="AlphaFoldDB" id="A0A0U3E0M8"/>
<dbReference type="InterPro" id="IPR012340">
    <property type="entry name" value="NA-bd_OB-fold"/>
</dbReference>
<dbReference type="EMBL" id="CP006867">
    <property type="protein sequence ID" value="ALU11467.1"/>
    <property type="molecule type" value="Genomic_DNA"/>
</dbReference>
<dbReference type="KEGG" id="iis:EYM_01355"/>
<dbReference type="PANTHER" id="PTHR34075">
    <property type="entry name" value="BLR3430 PROTEIN"/>
    <property type="match status" value="1"/>
</dbReference>
<dbReference type="OrthoDB" id="9573at2157"/>
<dbReference type="InterPro" id="IPR052513">
    <property type="entry name" value="Thioester_dehydratase-like"/>
</dbReference>
<sequence>MDVSPARLWREKEFAYKLSVLKCEKCGWTYVGNLEKCPKCGSPLRRVQMPKKGKVISWTKLVQVPEELEDFAPIYLALIELEDGSTVVSRLVDVIGEPTDGMEVEAVLRRLRVDGVSGLIEYGLVFRPVLNR</sequence>
<reference evidence="2 3" key="1">
    <citation type="submission" date="2013-11" db="EMBL/GenBank/DDBJ databases">
        <title>Comparative genomics of Ignicoccus.</title>
        <authorList>
            <person name="Podar M."/>
        </authorList>
    </citation>
    <scope>NUCLEOTIDE SEQUENCE [LARGE SCALE GENOMIC DNA]</scope>
    <source>
        <strain evidence="2 3">DSM 13165</strain>
    </source>
</reference>
<organism evidence="2 3">
    <name type="scientific">Ignicoccus islandicus DSM 13165</name>
    <dbReference type="NCBI Taxonomy" id="940295"/>
    <lineage>
        <taxon>Archaea</taxon>
        <taxon>Thermoproteota</taxon>
        <taxon>Thermoprotei</taxon>
        <taxon>Desulfurococcales</taxon>
        <taxon>Desulfurococcaceae</taxon>
        <taxon>Ignicoccus</taxon>
    </lineage>
</organism>
<dbReference type="SUPFAM" id="SSF50249">
    <property type="entry name" value="Nucleic acid-binding proteins"/>
    <property type="match status" value="1"/>
</dbReference>
<evidence type="ECO:0000259" key="1">
    <source>
        <dbReference type="Pfam" id="PF01796"/>
    </source>
</evidence>
<feature type="domain" description="ChsH2 C-terminal OB-fold" evidence="1">
    <location>
        <begin position="47"/>
        <end position="109"/>
    </location>
</feature>
<keyword evidence="3" id="KW-1185">Reference proteome</keyword>
<dbReference type="Proteomes" id="UP000060778">
    <property type="component" value="Chromosome"/>
</dbReference>
<keyword evidence="2" id="KW-0238">DNA-binding</keyword>
<dbReference type="PANTHER" id="PTHR34075:SF5">
    <property type="entry name" value="BLR3430 PROTEIN"/>
    <property type="match status" value="1"/>
</dbReference>
<dbReference type="RefSeq" id="WP_075049319.1">
    <property type="nucleotide sequence ID" value="NZ_CP006867.1"/>
</dbReference>
<name>A0A0U3E0M8_9CREN</name>
<evidence type="ECO:0000313" key="3">
    <source>
        <dbReference type="Proteomes" id="UP000060778"/>
    </source>
</evidence>
<dbReference type="GeneID" id="30679682"/>
<accession>A0A0U3E0M8</accession>
<dbReference type="InterPro" id="IPR002878">
    <property type="entry name" value="ChsH2_C"/>
</dbReference>